<dbReference type="InterPro" id="IPR011053">
    <property type="entry name" value="Single_hybrid_motif"/>
</dbReference>
<keyword evidence="1" id="KW-0450">Lipoyl</keyword>
<dbReference type="GO" id="GO:0005829">
    <property type="term" value="C:cytosol"/>
    <property type="evidence" value="ECO:0007669"/>
    <property type="project" value="TreeGrafter"/>
</dbReference>
<gene>
    <name evidence="2" type="ordered locus">Desti_3892</name>
</gene>
<dbReference type="Gene3D" id="2.40.50.100">
    <property type="match status" value="1"/>
</dbReference>
<proteinExistence type="predicted"/>
<accession>I4CAE3</accession>
<dbReference type="EMBL" id="CP003360">
    <property type="protein sequence ID" value="AFM26534.1"/>
    <property type="molecule type" value="Genomic_DNA"/>
</dbReference>
<dbReference type="HOGENOM" id="CLU_914393_0_0_7"/>
<dbReference type="STRING" id="706587.Desti_3892"/>
<dbReference type="KEGG" id="dti:Desti_3892"/>
<evidence type="ECO:0000313" key="2">
    <source>
        <dbReference type="EMBL" id="AFM26534.1"/>
    </source>
</evidence>
<dbReference type="GO" id="GO:0005960">
    <property type="term" value="C:glycine cleavage complex"/>
    <property type="evidence" value="ECO:0007669"/>
    <property type="project" value="InterPro"/>
</dbReference>
<name>I4CAE3_DESTA</name>
<dbReference type="PANTHER" id="PTHR11715:SF3">
    <property type="entry name" value="GLYCINE CLEAVAGE SYSTEM H PROTEIN-RELATED"/>
    <property type="match status" value="1"/>
</dbReference>
<dbReference type="CDD" id="cd06848">
    <property type="entry name" value="GCS_H"/>
    <property type="match status" value="1"/>
</dbReference>
<organism evidence="2 3">
    <name type="scientific">Desulfomonile tiedjei (strain ATCC 49306 / DSM 6799 / DCB-1)</name>
    <dbReference type="NCBI Taxonomy" id="706587"/>
    <lineage>
        <taxon>Bacteria</taxon>
        <taxon>Pseudomonadati</taxon>
        <taxon>Thermodesulfobacteriota</taxon>
        <taxon>Desulfomonilia</taxon>
        <taxon>Desulfomonilales</taxon>
        <taxon>Desulfomonilaceae</taxon>
        <taxon>Desulfomonile</taxon>
    </lineage>
</organism>
<evidence type="ECO:0000256" key="1">
    <source>
        <dbReference type="ARBA" id="ARBA00022823"/>
    </source>
</evidence>
<dbReference type="GO" id="GO:0019464">
    <property type="term" value="P:glycine decarboxylation via glycine cleavage system"/>
    <property type="evidence" value="ECO:0007669"/>
    <property type="project" value="InterPro"/>
</dbReference>
<dbReference type="Proteomes" id="UP000006055">
    <property type="component" value="Chromosome"/>
</dbReference>
<reference evidence="3" key="1">
    <citation type="submission" date="2012-06" db="EMBL/GenBank/DDBJ databases">
        <title>Complete sequence of chromosome of Desulfomonile tiedjei DSM 6799.</title>
        <authorList>
            <person name="Lucas S."/>
            <person name="Copeland A."/>
            <person name="Lapidus A."/>
            <person name="Glavina del Rio T."/>
            <person name="Dalin E."/>
            <person name="Tice H."/>
            <person name="Bruce D."/>
            <person name="Goodwin L."/>
            <person name="Pitluck S."/>
            <person name="Peters L."/>
            <person name="Ovchinnikova G."/>
            <person name="Zeytun A."/>
            <person name="Lu M."/>
            <person name="Kyrpides N."/>
            <person name="Mavromatis K."/>
            <person name="Ivanova N."/>
            <person name="Brettin T."/>
            <person name="Detter J.C."/>
            <person name="Han C."/>
            <person name="Larimer F."/>
            <person name="Land M."/>
            <person name="Hauser L."/>
            <person name="Markowitz V."/>
            <person name="Cheng J.-F."/>
            <person name="Hugenholtz P."/>
            <person name="Woyke T."/>
            <person name="Wu D."/>
            <person name="Spring S."/>
            <person name="Schroeder M."/>
            <person name="Brambilla E."/>
            <person name="Klenk H.-P."/>
            <person name="Eisen J.A."/>
        </authorList>
    </citation>
    <scope>NUCLEOTIDE SEQUENCE [LARGE SCALE GENOMIC DNA]</scope>
    <source>
        <strain evidence="3">ATCC 49306 / DSM 6799 / DCB-1</strain>
    </source>
</reference>
<dbReference type="eggNOG" id="COG0509">
    <property type="taxonomic scope" value="Bacteria"/>
</dbReference>
<evidence type="ECO:0000313" key="3">
    <source>
        <dbReference type="Proteomes" id="UP000006055"/>
    </source>
</evidence>
<dbReference type="OrthoDB" id="5522904at2"/>
<dbReference type="PANTHER" id="PTHR11715">
    <property type="entry name" value="GLYCINE CLEAVAGE SYSTEM H PROTEIN"/>
    <property type="match status" value="1"/>
</dbReference>
<keyword evidence="3" id="KW-1185">Reference proteome</keyword>
<dbReference type="RefSeq" id="WP_014811660.1">
    <property type="nucleotide sequence ID" value="NC_018025.1"/>
</dbReference>
<dbReference type="InterPro" id="IPR002930">
    <property type="entry name" value="GCV_H"/>
</dbReference>
<dbReference type="SUPFAM" id="SSF51230">
    <property type="entry name" value="Single hybrid motif"/>
    <property type="match status" value="1"/>
</dbReference>
<dbReference type="GO" id="GO:0009249">
    <property type="term" value="P:protein lipoylation"/>
    <property type="evidence" value="ECO:0007669"/>
    <property type="project" value="TreeGrafter"/>
</dbReference>
<dbReference type="InterPro" id="IPR033753">
    <property type="entry name" value="GCV_H/Fam206"/>
</dbReference>
<protein>
    <submittedName>
        <fullName evidence="2">Glycine cleavage system H protein (Lipoate-binding)</fullName>
    </submittedName>
</protein>
<sequence>MAVKEKKKSGVTVFNLADKECVWMRARIVGVKYCDNAFDCTSCTFDKAMTRKMSKDSRDAKWNTKMSKMLGSNDLRCRHAATGGAPPSKKCANSYDCARCPYDQMLDDMIQTDHTLFGPPQYMNAHGYLVPRDYYIHKGHGWARVEYGGRIRIGLDDFGNRLVGRLDGFRLPSLGTRFKVEDESFIAEREGHEVGIRAPLTGVVTAVNHKLLDHPDSPNADPYGSGWVMLIDPMELKHDLEGLAFGLESVKFIEAEAERLLSMITDDPSAAAALGGEPIKDVYGAFRDVGWDGLVKKFL</sequence>
<dbReference type="AlphaFoldDB" id="I4CAE3"/>
<dbReference type="Pfam" id="PF01597">
    <property type="entry name" value="GCV_H"/>
    <property type="match status" value="1"/>
</dbReference>